<comment type="caution">
    <text evidence="2">The sequence shown here is derived from an EMBL/GenBank/DDBJ whole genome shotgun (WGS) entry which is preliminary data.</text>
</comment>
<evidence type="ECO:0000313" key="2">
    <source>
        <dbReference type="EMBL" id="MSU02899.1"/>
    </source>
</evidence>
<feature type="signal peptide" evidence="1">
    <location>
        <begin position="1"/>
        <end position="25"/>
    </location>
</feature>
<dbReference type="EMBL" id="VUNQ01000047">
    <property type="protein sequence ID" value="MSU02899.1"/>
    <property type="molecule type" value="Genomic_DNA"/>
</dbReference>
<keyword evidence="1" id="KW-0732">Signal</keyword>
<reference evidence="2 3" key="1">
    <citation type="submission" date="2019-09" db="EMBL/GenBank/DDBJ databases">
        <title>In-depth cultivation of the pig gut microbiome towards novel bacterial diversity and tailored functional studies.</title>
        <authorList>
            <person name="Wylensek D."/>
            <person name="Hitch T.C.A."/>
            <person name="Clavel T."/>
        </authorList>
    </citation>
    <scope>NUCLEOTIDE SEQUENCE [LARGE SCALE GENOMIC DNA]</scope>
    <source>
        <strain evidence="2 3">WCA3-693-APC-4?</strain>
    </source>
</reference>
<dbReference type="AlphaFoldDB" id="A0A6N7XLI4"/>
<keyword evidence="3" id="KW-1185">Reference proteome</keyword>
<protein>
    <submittedName>
        <fullName evidence="2">Uncharacterized protein</fullName>
    </submittedName>
</protein>
<dbReference type="RefSeq" id="WP_154442170.1">
    <property type="nucleotide sequence ID" value="NZ_JAHLPJ010000001.1"/>
</dbReference>
<evidence type="ECO:0000313" key="3">
    <source>
        <dbReference type="Proteomes" id="UP000469523"/>
    </source>
</evidence>
<dbReference type="Proteomes" id="UP000469523">
    <property type="component" value="Unassembled WGS sequence"/>
</dbReference>
<proteinExistence type="predicted"/>
<feature type="chain" id="PRO_5027044549" evidence="1">
    <location>
        <begin position="26"/>
        <end position="239"/>
    </location>
</feature>
<accession>A0A6N7XLI4</accession>
<evidence type="ECO:0000256" key="1">
    <source>
        <dbReference type="SAM" id="SignalP"/>
    </source>
</evidence>
<organism evidence="2 3">
    <name type="scientific">Tissierella pigra</name>
    <dbReference type="NCBI Taxonomy" id="2607614"/>
    <lineage>
        <taxon>Bacteria</taxon>
        <taxon>Bacillati</taxon>
        <taxon>Bacillota</taxon>
        <taxon>Tissierellia</taxon>
        <taxon>Tissierellales</taxon>
        <taxon>Tissierellaceae</taxon>
        <taxon>Tissierella</taxon>
    </lineage>
</organism>
<name>A0A6N7XLI4_9FIRM</name>
<gene>
    <name evidence="2" type="ORF">FYJ83_15660</name>
</gene>
<sequence length="239" mass="26942">MKSKKIALSLLAIVMVMVTCIPSYAHINDNNYNPRLTSLFYKADDNEIVAYYDGQPIQKKDIVVKTGEIKESRIIEIKNSNKSLKKIDINLDEVKTNVQSSVSDYIPSGYTEAVVVKHLGAPNLNQKTTDHYLTNDTGKELAGTLDFDLRSQFIWLLSGFIPTVGPVITVTGFFTSARDADLAKKIRTQTDRGYDVMWRCIETNYGTFHTAEYWGGRYIDLSLIDSNYATEVLVAVSYR</sequence>